<keyword evidence="7" id="KW-0539">Nucleus</keyword>
<gene>
    <name evidence="10" type="ORF">K7432_010353</name>
</gene>
<dbReference type="InterPro" id="IPR036864">
    <property type="entry name" value="Zn2-C6_fun-type_DNA-bd_sf"/>
</dbReference>
<feature type="compositionally biased region" description="Polar residues" evidence="8">
    <location>
        <begin position="659"/>
        <end position="676"/>
    </location>
</feature>
<organism evidence="10 11">
    <name type="scientific">Basidiobolus ranarum</name>
    <dbReference type="NCBI Taxonomy" id="34480"/>
    <lineage>
        <taxon>Eukaryota</taxon>
        <taxon>Fungi</taxon>
        <taxon>Fungi incertae sedis</taxon>
        <taxon>Zoopagomycota</taxon>
        <taxon>Entomophthoromycotina</taxon>
        <taxon>Basidiobolomycetes</taxon>
        <taxon>Basidiobolales</taxon>
        <taxon>Basidiobolaceae</taxon>
        <taxon>Basidiobolus</taxon>
    </lineage>
</organism>
<dbReference type="CDD" id="cd12148">
    <property type="entry name" value="fungal_TF_MHR"/>
    <property type="match status" value="1"/>
</dbReference>
<feature type="domain" description="Zn(2)-C6 fungal-type" evidence="9">
    <location>
        <begin position="20"/>
        <end position="50"/>
    </location>
</feature>
<evidence type="ECO:0000313" key="10">
    <source>
        <dbReference type="EMBL" id="KAK9704135.1"/>
    </source>
</evidence>
<dbReference type="SMART" id="SM00906">
    <property type="entry name" value="Fungal_trans"/>
    <property type="match status" value="1"/>
</dbReference>
<evidence type="ECO:0000256" key="4">
    <source>
        <dbReference type="ARBA" id="ARBA00023015"/>
    </source>
</evidence>
<dbReference type="EMBL" id="JASJQH010007583">
    <property type="protein sequence ID" value="KAK9704135.1"/>
    <property type="molecule type" value="Genomic_DNA"/>
</dbReference>
<comment type="subcellular location">
    <subcellularLocation>
        <location evidence="1">Nucleus</location>
    </subcellularLocation>
</comment>
<evidence type="ECO:0000313" key="11">
    <source>
        <dbReference type="Proteomes" id="UP001479436"/>
    </source>
</evidence>
<keyword evidence="5" id="KW-0238">DNA-binding</keyword>
<evidence type="ECO:0000256" key="1">
    <source>
        <dbReference type="ARBA" id="ARBA00004123"/>
    </source>
</evidence>
<protein>
    <recommendedName>
        <fullName evidence="9">Zn(2)-C6 fungal-type domain-containing protein</fullName>
    </recommendedName>
</protein>
<feature type="region of interest" description="Disordered" evidence="8">
    <location>
        <begin position="652"/>
        <end position="683"/>
    </location>
</feature>
<reference evidence="10 11" key="1">
    <citation type="submission" date="2023-04" db="EMBL/GenBank/DDBJ databases">
        <title>Genome of Basidiobolus ranarum AG-B5.</title>
        <authorList>
            <person name="Stajich J.E."/>
            <person name="Carter-House D."/>
            <person name="Gryganskyi A."/>
        </authorList>
    </citation>
    <scope>NUCLEOTIDE SEQUENCE [LARGE SCALE GENOMIC DNA]</scope>
    <source>
        <strain evidence="10 11">AG-B5</strain>
    </source>
</reference>
<evidence type="ECO:0000259" key="9">
    <source>
        <dbReference type="PROSITE" id="PS50048"/>
    </source>
</evidence>
<dbReference type="SUPFAM" id="SSF57701">
    <property type="entry name" value="Zn2/Cys6 DNA-binding domain"/>
    <property type="match status" value="1"/>
</dbReference>
<dbReference type="Proteomes" id="UP001479436">
    <property type="component" value="Unassembled WGS sequence"/>
</dbReference>
<dbReference type="InterPro" id="IPR007219">
    <property type="entry name" value="XnlR_reg_dom"/>
</dbReference>
<comment type="caution">
    <text evidence="10">The sequence shown here is derived from an EMBL/GenBank/DDBJ whole genome shotgun (WGS) entry which is preliminary data.</text>
</comment>
<keyword evidence="11" id="KW-1185">Reference proteome</keyword>
<dbReference type="Pfam" id="PF04082">
    <property type="entry name" value="Fungal_trans"/>
    <property type="match status" value="1"/>
</dbReference>
<dbReference type="Pfam" id="PF00172">
    <property type="entry name" value="Zn_clus"/>
    <property type="match status" value="1"/>
</dbReference>
<keyword evidence="6" id="KW-0804">Transcription</keyword>
<sequence length="711" mass="80658">MSFLSECSPLPIKKSKSSRACDACRKKKVKCDGATPICSHCAAFGFDCTFAYKPKKRGPNRSQITLLESRLEKLETLILPLVEETRSKGRGKTRLLESTDASQEEEDEEDNALLKLSQRLSNLALDGKQSFRYVGRSSGLYTLEGGKVNPDGLVQEQKFHPNHIDSIPRALLNESHFRELTTRLLSIYFDKFHRYIPIFNRVDLEDRINSGKQVSLALLNSIYTLVCRYTQRGDVFVDTETHTSVTNYFFTQAKTYLNREYLAPTVQTVQALILTSFHQQVGWIYLGMAIRIGQELGLHRNLNLDKMDLVQKQNRQLTWWGCFFLDRLVSAVLGRPMYINEEDCDVKLLIDVRNKNSDKNAIEDEFAGSVRYFNQVIRLFTIFTQTLRTIYGVAKQSKLKARDTLLHLNKSLSDWNATLLPEFWYDITLGRPNSHYATMLALYYHYIVILTNRPYIAPSGDNTSPFNNLALQACAKSASIISYIFYHIPTSNLLHGIQIKATFIFCASTIHTMNITSSDSNLAYASKANLIINLNVLKKLDIHSSIYCRNLLFVEDMIQSHGLSDMVSDSQQPVIYSSSNEQLSTTDYLASLPSRHDSESLLVQPRQPCVKVLTTMPIHNPHFEPSNSPSTSLLSTYPTSTYLGTVTEPRVCPGEEPTTKNTLNSPESRVNNTITPENDDNENSTELDLELWNVFISMFNQAQLPNYNAGQ</sequence>
<dbReference type="PROSITE" id="PS50048">
    <property type="entry name" value="ZN2_CY6_FUNGAL_2"/>
    <property type="match status" value="1"/>
</dbReference>
<evidence type="ECO:0000256" key="8">
    <source>
        <dbReference type="SAM" id="MobiDB-lite"/>
    </source>
</evidence>
<name>A0ABR2VW25_9FUNG</name>
<proteinExistence type="predicted"/>
<dbReference type="PROSITE" id="PS00463">
    <property type="entry name" value="ZN2_CY6_FUNGAL_1"/>
    <property type="match status" value="1"/>
</dbReference>
<keyword evidence="4" id="KW-0805">Transcription regulation</keyword>
<evidence type="ECO:0000256" key="6">
    <source>
        <dbReference type="ARBA" id="ARBA00023163"/>
    </source>
</evidence>
<dbReference type="InterPro" id="IPR001138">
    <property type="entry name" value="Zn2Cys6_DnaBD"/>
</dbReference>
<dbReference type="SMART" id="SM00066">
    <property type="entry name" value="GAL4"/>
    <property type="match status" value="1"/>
</dbReference>
<dbReference type="CDD" id="cd00067">
    <property type="entry name" value="GAL4"/>
    <property type="match status" value="1"/>
</dbReference>
<evidence type="ECO:0000256" key="3">
    <source>
        <dbReference type="ARBA" id="ARBA00022833"/>
    </source>
</evidence>
<evidence type="ECO:0000256" key="5">
    <source>
        <dbReference type="ARBA" id="ARBA00023125"/>
    </source>
</evidence>
<keyword evidence="3" id="KW-0862">Zinc</keyword>
<accession>A0ABR2VW25</accession>
<dbReference type="PANTHER" id="PTHR31313:SF81">
    <property type="entry name" value="TY1 ENHANCER ACTIVATOR"/>
    <property type="match status" value="1"/>
</dbReference>
<evidence type="ECO:0000256" key="2">
    <source>
        <dbReference type="ARBA" id="ARBA00022723"/>
    </source>
</evidence>
<feature type="region of interest" description="Disordered" evidence="8">
    <location>
        <begin position="89"/>
        <end position="108"/>
    </location>
</feature>
<dbReference type="Gene3D" id="4.10.240.10">
    <property type="entry name" value="Zn(2)-C6 fungal-type DNA-binding domain"/>
    <property type="match status" value="1"/>
</dbReference>
<keyword evidence="2" id="KW-0479">Metal-binding</keyword>
<dbReference type="PANTHER" id="PTHR31313">
    <property type="entry name" value="TY1 ENHANCER ACTIVATOR"/>
    <property type="match status" value="1"/>
</dbReference>
<evidence type="ECO:0000256" key="7">
    <source>
        <dbReference type="ARBA" id="ARBA00023242"/>
    </source>
</evidence>
<dbReference type="InterPro" id="IPR051615">
    <property type="entry name" value="Transcr_Regulatory_Elem"/>
</dbReference>